<dbReference type="RefSeq" id="WP_425345983.1">
    <property type="nucleotide sequence ID" value="NZ_JBGUBD010000006.1"/>
</dbReference>
<gene>
    <name evidence="3" type="ORF">ACERK3_11335</name>
</gene>
<organism evidence="3 4">
    <name type="scientific">Natronomicrosphaera hydrolytica</name>
    <dbReference type="NCBI Taxonomy" id="3242702"/>
    <lineage>
        <taxon>Bacteria</taxon>
        <taxon>Pseudomonadati</taxon>
        <taxon>Planctomycetota</taxon>
        <taxon>Phycisphaerae</taxon>
        <taxon>Phycisphaerales</taxon>
        <taxon>Phycisphaeraceae</taxon>
        <taxon>Natronomicrosphaera</taxon>
    </lineage>
</organism>
<sequence>MHFGVIGAGGRGSIAKLAHRPDDGFELKIVCDTRHEVHNEYRQEFGDQVIATDDWRQVIARDDLDAVFIATPDYLHEEHAVAALERGLAVYLEKPMAITVEGCDRILQTAERHGGRLYVGHNMRFFPVMRKIKELIDAKTIGTVQAIWCRHFIDYGGDAYFKDWHSEQRYSTSLLLQKASHDIDMIHWFAGGHTRRTVGMGKLSVYNQVNNRRASDEKVSVVFDKANWPPLAQTKLSPVIDVEDHSMILMQLDNGVQASYQQCHYTPDSHRNYTIIGTEGRIENQGDYSTESHQAEVNLWTNRGDQHETIRIPSTPGTHGGADPEVVADFLRFLETGHTHGASPLDARMSVATGVMATQSLRAGSQPYDVPAVAHRGNAH</sequence>
<dbReference type="SUPFAM" id="SSF55347">
    <property type="entry name" value="Glyceraldehyde-3-phosphate dehydrogenase-like, C-terminal domain"/>
    <property type="match status" value="1"/>
</dbReference>
<proteinExistence type="predicted"/>
<dbReference type="Pfam" id="PF02894">
    <property type="entry name" value="GFO_IDH_MocA_C"/>
    <property type="match status" value="1"/>
</dbReference>
<evidence type="ECO:0000259" key="1">
    <source>
        <dbReference type="Pfam" id="PF01408"/>
    </source>
</evidence>
<feature type="domain" description="Gfo/Idh/MocA-like oxidoreductase C-terminal" evidence="2">
    <location>
        <begin position="133"/>
        <end position="367"/>
    </location>
</feature>
<dbReference type="InterPro" id="IPR036291">
    <property type="entry name" value="NAD(P)-bd_dom_sf"/>
</dbReference>
<dbReference type="InterPro" id="IPR004104">
    <property type="entry name" value="Gfo/Idh/MocA-like_OxRdtase_C"/>
</dbReference>
<protein>
    <submittedName>
        <fullName evidence="3">Gfo/Idh/MocA family protein</fullName>
    </submittedName>
</protein>
<dbReference type="SUPFAM" id="SSF51735">
    <property type="entry name" value="NAD(P)-binding Rossmann-fold domains"/>
    <property type="match status" value="1"/>
</dbReference>
<dbReference type="Pfam" id="PF01408">
    <property type="entry name" value="GFO_IDH_MocA"/>
    <property type="match status" value="1"/>
</dbReference>
<dbReference type="Proteomes" id="UP001575105">
    <property type="component" value="Unassembled WGS sequence"/>
</dbReference>
<dbReference type="EMBL" id="JBGUBD010000006">
    <property type="protein sequence ID" value="MFA9478885.1"/>
    <property type="molecule type" value="Genomic_DNA"/>
</dbReference>
<evidence type="ECO:0000259" key="2">
    <source>
        <dbReference type="Pfam" id="PF02894"/>
    </source>
</evidence>
<dbReference type="InterPro" id="IPR000683">
    <property type="entry name" value="Gfo/Idh/MocA-like_OxRdtase_N"/>
</dbReference>
<comment type="caution">
    <text evidence="3">The sequence shown here is derived from an EMBL/GenBank/DDBJ whole genome shotgun (WGS) entry which is preliminary data.</text>
</comment>
<keyword evidence="4" id="KW-1185">Reference proteome</keyword>
<dbReference type="PANTHER" id="PTHR43708">
    <property type="entry name" value="CONSERVED EXPRESSED OXIDOREDUCTASE (EUROFUNG)"/>
    <property type="match status" value="1"/>
</dbReference>
<dbReference type="Gene3D" id="3.30.360.10">
    <property type="entry name" value="Dihydrodipicolinate Reductase, domain 2"/>
    <property type="match status" value="1"/>
</dbReference>
<evidence type="ECO:0000313" key="4">
    <source>
        <dbReference type="Proteomes" id="UP001575105"/>
    </source>
</evidence>
<evidence type="ECO:0000313" key="3">
    <source>
        <dbReference type="EMBL" id="MFA9478885.1"/>
    </source>
</evidence>
<reference evidence="3 4" key="1">
    <citation type="submission" date="2024-08" db="EMBL/GenBank/DDBJ databases">
        <title>Whole-genome sequencing of halo(alkali)philic microorganisms from hypersaline lakes.</title>
        <authorList>
            <person name="Sorokin D.Y."/>
            <person name="Merkel A.Y."/>
            <person name="Messina E."/>
            <person name="Yakimov M."/>
        </authorList>
    </citation>
    <scope>NUCLEOTIDE SEQUENCE [LARGE SCALE GENOMIC DNA]</scope>
    <source>
        <strain evidence="3 4">AB-hyl4</strain>
    </source>
</reference>
<dbReference type="InterPro" id="IPR051317">
    <property type="entry name" value="Gfo/Idh/MocA_oxidoreduct"/>
</dbReference>
<dbReference type="PANTHER" id="PTHR43708:SF8">
    <property type="entry name" value="OXIDOREDUCTASE"/>
    <property type="match status" value="1"/>
</dbReference>
<name>A0ABV4U6T7_9BACT</name>
<accession>A0ABV4U6T7</accession>
<feature type="domain" description="Gfo/Idh/MocA-like oxidoreductase N-terminal" evidence="1">
    <location>
        <begin position="2"/>
        <end position="121"/>
    </location>
</feature>
<dbReference type="Gene3D" id="3.40.50.720">
    <property type="entry name" value="NAD(P)-binding Rossmann-like Domain"/>
    <property type="match status" value="1"/>
</dbReference>